<dbReference type="Proteomes" id="UP001201262">
    <property type="component" value="Unassembled WGS sequence"/>
</dbReference>
<dbReference type="GeneID" id="70252343"/>
<evidence type="ECO:0000256" key="1">
    <source>
        <dbReference type="SAM" id="SignalP"/>
    </source>
</evidence>
<evidence type="ECO:0000313" key="2">
    <source>
        <dbReference type="EMBL" id="KAH8700499.1"/>
    </source>
</evidence>
<accession>A0AAD4L071</accession>
<keyword evidence="3" id="KW-1185">Reference proteome</keyword>
<dbReference type="EMBL" id="JAJTJA010000004">
    <property type="protein sequence ID" value="KAH8700499.1"/>
    <property type="molecule type" value="Genomic_DNA"/>
</dbReference>
<dbReference type="RefSeq" id="XP_046074205.1">
    <property type="nucleotide sequence ID" value="XM_046222056.1"/>
</dbReference>
<protein>
    <submittedName>
        <fullName evidence="2">Uncharacterized protein</fullName>
    </submittedName>
</protein>
<reference evidence="2" key="1">
    <citation type="submission" date="2021-12" db="EMBL/GenBank/DDBJ databases">
        <title>Convergent genome expansion in fungi linked to evolution of root-endophyte symbiosis.</title>
        <authorList>
            <consortium name="DOE Joint Genome Institute"/>
            <person name="Ke Y.-H."/>
            <person name="Bonito G."/>
            <person name="Liao H.-L."/>
            <person name="Looney B."/>
            <person name="Rojas-Flechas A."/>
            <person name="Nash J."/>
            <person name="Hameed K."/>
            <person name="Schadt C."/>
            <person name="Martin F."/>
            <person name="Crous P.W."/>
            <person name="Miettinen O."/>
            <person name="Magnuson J.K."/>
            <person name="Labbe J."/>
            <person name="Jacobson D."/>
            <person name="Doktycz M.J."/>
            <person name="Veneault-Fourrey C."/>
            <person name="Kuo A."/>
            <person name="Mondo S."/>
            <person name="Calhoun S."/>
            <person name="Riley R."/>
            <person name="Ohm R."/>
            <person name="LaButti K."/>
            <person name="Andreopoulos B."/>
            <person name="Pangilinan J."/>
            <person name="Nolan M."/>
            <person name="Tritt A."/>
            <person name="Clum A."/>
            <person name="Lipzen A."/>
            <person name="Daum C."/>
            <person name="Barry K."/>
            <person name="Grigoriev I.V."/>
            <person name="Vilgalys R."/>
        </authorList>
    </citation>
    <scope>NUCLEOTIDE SEQUENCE</scope>
    <source>
        <strain evidence="2">PMI_201</strain>
    </source>
</reference>
<name>A0AAD4L071_9EURO</name>
<proteinExistence type="predicted"/>
<feature type="signal peptide" evidence="1">
    <location>
        <begin position="1"/>
        <end position="19"/>
    </location>
</feature>
<feature type="chain" id="PRO_5042153975" evidence="1">
    <location>
        <begin position="20"/>
        <end position="115"/>
    </location>
</feature>
<dbReference type="AlphaFoldDB" id="A0AAD4L071"/>
<gene>
    <name evidence="2" type="ORF">BGW36DRAFT_459665</name>
</gene>
<sequence length="115" mass="12294">MFHLTLVGFLLGAVTLGAADDTWGLSFYSDGACGNSPASFGDSTTWGCYNLDSEVELQSFEWQADDCKFSAEVFFEENCGGDNQLAMSYVCSSANVLRGNTFSSFVIGGPLAHNC</sequence>
<keyword evidence="1" id="KW-0732">Signal</keyword>
<comment type="caution">
    <text evidence="2">The sequence shown here is derived from an EMBL/GenBank/DDBJ whole genome shotgun (WGS) entry which is preliminary data.</text>
</comment>
<organism evidence="2 3">
    <name type="scientific">Talaromyces proteolyticus</name>
    <dbReference type="NCBI Taxonomy" id="1131652"/>
    <lineage>
        <taxon>Eukaryota</taxon>
        <taxon>Fungi</taxon>
        <taxon>Dikarya</taxon>
        <taxon>Ascomycota</taxon>
        <taxon>Pezizomycotina</taxon>
        <taxon>Eurotiomycetes</taxon>
        <taxon>Eurotiomycetidae</taxon>
        <taxon>Eurotiales</taxon>
        <taxon>Trichocomaceae</taxon>
        <taxon>Talaromyces</taxon>
        <taxon>Talaromyces sect. Bacilispori</taxon>
    </lineage>
</organism>
<evidence type="ECO:0000313" key="3">
    <source>
        <dbReference type="Proteomes" id="UP001201262"/>
    </source>
</evidence>